<feature type="transmembrane region" description="Helical" evidence="1">
    <location>
        <begin position="312"/>
        <end position="330"/>
    </location>
</feature>
<keyword evidence="1" id="KW-0812">Transmembrane</keyword>
<keyword evidence="1" id="KW-1133">Transmembrane helix</keyword>
<name>A0A1S8TIV9_9CLOT</name>
<dbReference type="STRING" id="29367.CLPUN_22280"/>
<accession>A0A1S8TIV9</accession>
<keyword evidence="1" id="KW-0472">Membrane</keyword>
<dbReference type="RefSeq" id="WP_077847364.1">
    <property type="nucleotide sequence ID" value="NZ_LZZM01000148.1"/>
</dbReference>
<gene>
    <name evidence="2" type="ORF">CLPUN_22280</name>
</gene>
<dbReference type="PANTHER" id="PTHR36844">
    <property type="entry name" value="PROTEASE PRSW"/>
    <property type="match status" value="1"/>
</dbReference>
<feature type="transmembrane region" description="Helical" evidence="1">
    <location>
        <begin position="182"/>
        <end position="202"/>
    </location>
</feature>
<feature type="transmembrane region" description="Helical" evidence="1">
    <location>
        <begin position="208"/>
        <end position="230"/>
    </location>
</feature>
<organism evidence="2 3">
    <name type="scientific">Clostridium puniceum</name>
    <dbReference type="NCBI Taxonomy" id="29367"/>
    <lineage>
        <taxon>Bacteria</taxon>
        <taxon>Bacillati</taxon>
        <taxon>Bacillota</taxon>
        <taxon>Clostridia</taxon>
        <taxon>Eubacteriales</taxon>
        <taxon>Clostridiaceae</taxon>
        <taxon>Clostridium</taxon>
    </lineage>
</organism>
<feature type="transmembrane region" description="Helical" evidence="1">
    <location>
        <begin position="237"/>
        <end position="255"/>
    </location>
</feature>
<dbReference type="PANTHER" id="PTHR36844:SF1">
    <property type="entry name" value="PROTEASE PRSW"/>
    <property type="match status" value="1"/>
</dbReference>
<dbReference type="AlphaFoldDB" id="A0A1S8TIV9"/>
<reference evidence="2 3" key="1">
    <citation type="submission" date="2016-05" db="EMBL/GenBank/DDBJ databases">
        <title>Microbial solvent formation.</title>
        <authorList>
            <person name="Poehlein A."/>
            <person name="Montoya Solano J.D."/>
            <person name="Flitsch S."/>
            <person name="Krabben P."/>
            <person name="Duerre P."/>
            <person name="Daniel R."/>
        </authorList>
    </citation>
    <scope>NUCLEOTIDE SEQUENCE [LARGE SCALE GENOMIC DNA]</scope>
    <source>
        <strain evidence="2 3">DSM 2619</strain>
    </source>
</reference>
<evidence type="ECO:0008006" key="4">
    <source>
        <dbReference type="Google" id="ProtNLM"/>
    </source>
</evidence>
<dbReference type="OrthoDB" id="9788304at2"/>
<comment type="caution">
    <text evidence="2">The sequence shown here is derived from an EMBL/GenBank/DDBJ whole genome shotgun (WGS) entry which is preliminary data.</text>
</comment>
<protein>
    <recommendedName>
        <fullName evidence="4">Protease PrsW</fullName>
    </recommendedName>
</protein>
<evidence type="ECO:0000313" key="3">
    <source>
        <dbReference type="Proteomes" id="UP000190890"/>
    </source>
</evidence>
<feature type="transmembrane region" description="Helical" evidence="1">
    <location>
        <begin position="146"/>
        <end position="170"/>
    </location>
</feature>
<feature type="transmembrane region" description="Helical" evidence="1">
    <location>
        <begin position="122"/>
        <end position="140"/>
    </location>
</feature>
<dbReference type="Proteomes" id="UP000190890">
    <property type="component" value="Unassembled WGS sequence"/>
</dbReference>
<evidence type="ECO:0000313" key="2">
    <source>
        <dbReference type="EMBL" id="OOM77554.1"/>
    </source>
</evidence>
<dbReference type="InterPro" id="IPR026898">
    <property type="entry name" value="PrsW"/>
</dbReference>
<feature type="transmembrane region" description="Helical" evidence="1">
    <location>
        <begin position="342"/>
        <end position="363"/>
    </location>
</feature>
<dbReference type="GO" id="GO:0008233">
    <property type="term" value="F:peptidase activity"/>
    <property type="evidence" value="ECO:0007669"/>
    <property type="project" value="InterPro"/>
</dbReference>
<keyword evidence="3" id="KW-1185">Reference proteome</keyword>
<dbReference type="EMBL" id="LZZM01000148">
    <property type="protein sequence ID" value="OOM77554.1"/>
    <property type="molecule type" value="Genomic_DNA"/>
</dbReference>
<sequence length="372" mass="41548">MEENIKHCPNCSQKVFSNSNFCSVCGFKFDDNKNNSKEDENSQGMVAAQAEDKSCGCTNNSNGENRSSDQLSLRLFDLVVNVFKKHTLEERENTFICGTVKTAPKEGEICSKWPKPWLYSRVFALFAMTFLGLVALLRIFENILAYPGIIFIGALTVPFSLLVFFWELNAPRNINIFDVIKIFFWGGVSSLLLTMIFSRIIFVGEVDYVGAIMIGVIEESAKFVVAAYFLRGSKRKYILNGLLLGAAVGAGFAVFETAGYEFAYGLQIPILMRIIYTRGALAFGGHIVWTAMSGAALAMVKEDDRLKINHFKDIKFLKYFILTIGLHAIWDMPISNSSELPFAQGILTIIAWIIILILISSGLKQISRIKTI</sequence>
<evidence type="ECO:0000256" key="1">
    <source>
        <dbReference type="SAM" id="Phobius"/>
    </source>
</evidence>
<proteinExistence type="predicted"/>
<dbReference type="Pfam" id="PF13367">
    <property type="entry name" value="PrsW-protease"/>
    <property type="match status" value="1"/>
</dbReference>
<feature type="transmembrane region" description="Helical" evidence="1">
    <location>
        <begin position="275"/>
        <end position="300"/>
    </location>
</feature>